<accession>A0A942UBV6</accession>
<gene>
    <name evidence="2" type="ORF">KHA99_26975</name>
</gene>
<dbReference type="AlphaFoldDB" id="A0A942UBV6"/>
<organism evidence="2 3">
    <name type="scientific">Neobacillus rhizophilus</name>
    <dbReference type="NCBI Taxonomy" id="2833579"/>
    <lineage>
        <taxon>Bacteria</taxon>
        <taxon>Bacillati</taxon>
        <taxon>Bacillota</taxon>
        <taxon>Bacilli</taxon>
        <taxon>Bacillales</taxon>
        <taxon>Bacillaceae</taxon>
        <taxon>Neobacillus</taxon>
    </lineage>
</organism>
<protein>
    <submittedName>
        <fullName evidence="2">Uncharacterized protein</fullName>
    </submittedName>
</protein>
<evidence type="ECO:0000313" key="3">
    <source>
        <dbReference type="Proteomes" id="UP000679749"/>
    </source>
</evidence>
<dbReference type="Proteomes" id="UP000679749">
    <property type="component" value="Unassembled WGS sequence"/>
</dbReference>
<proteinExistence type="predicted"/>
<dbReference type="RefSeq" id="WP_213120563.1">
    <property type="nucleotide sequence ID" value="NZ_JAGYPF010000005.1"/>
</dbReference>
<name>A0A942UBV6_9BACI</name>
<dbReference type="EMBL" id="JAGYPF010000005">
    <property type="protein sequence ID" value="MBS4216071.1"/>
    <property type="molecule type" value="Genomic_DNA"/>
</dbReference>
<keyword evidence="3" id="KW-1185">Reference proteome</keyword>
<sequence>MPRGKELEQLPMSNIAPGAGKDLGKYDREVLGTITQQAQPQPADLEKENEDMV</sequence>
<comment type="caution">
    <text evidence="2">The sequence shown here is derived from an EMBL/GenBank/DDBJ whole genome shotgun (WGS) entry which is preliminary data.</text>
</comment>
<evidence type="ECO:0000313" key="2">
    <source>
        <dbReference type="EMBL" id="MBS4216071.1"/>
    </source>
</evidence>
<evidence type="ECO:0000256" key="1">
    <source>
        <dbReference type="SAM" id="MobiDB-lite"/>
    </source>
</evidence>
<feature type="region of interest" description="Disordered" evidence="1">
    <location>
        <begin position="1"/>
        <end position="24"/>
    </location>
</feature>
<reference evidence="2" key="1">
    <citation type="submission" date="2021-05" db="EMBL/GenBank/DDBJ databases">
        <title>Novel Bacillus species.</title>
        <authorList>
            <person name="Liu G."/>
        </authorList>
    </citation>
    <scope>NUCLEOTIDE SEQUENCE</scope>
    <source>
        <strain evidence="2">FJAT-49825</strain>
    </source>
</reference>